<dbReference type="SUPFAM" id="SSF53474">
    <property type="entry name" value="alpha/beta-Hydrolases"/>
    <property type="match status" value="1"/>
</dbReference>
<dbReference type="InterPro" id="IPR051340">
    <property type="entry name" value="Haloalkane_dehalogenase"/>
</dbReference>
<organism evidence="2 3">
    <name type="scientific">Micromonospora echinaurantiaca</name>
    <dbReference type="NCBI Taxonomy" id="47857"/>
    <lineage>
        <taxon>Bacteria</taxon>
        <taxon>Bacillati</taxon>
        <taxon>Actinomycetota</taxon>
        <taxon>Actinomycetes</taxon>
        <taxon>Micromonosporales</taxon>
        <taxon>Micromonosporaceae</taxon>
        <taxon>Micromonospora</taxon>
    </lineage>
</organism>
<dbReference type="GO" id="GO:0004301">
    <property type="term" value="F:epoxide hydrolase activity"/>
    <property type="evidence" value="ECO:0007669"/>
    <property type="project" value="TreeGrafter"/>
</dbReference>
<protein>
    <submittedName>
        <fullName evidence="2">Pimeloyl-ACP methyl ester carboxylesterase</fullName>
    </submittedName>
</protein>
<dbReference type="Proteomes" id="UP000198217">
    <property type="component" value="Chromosome I"/>
</dbReference>
<name>A0A1C5HST4_9ACTN</name>
<dbReference type="PANTHER" id="PTHR42977:SF1">
    <property type="entry name" value="BLR6576 PROTEIN"/>
    <property type="match status" value="1"/>
</dbReference>
<reference evidence="2 3" key="1">
    <citation type="submission" date="2016-06" db="EMBL/GenBank/DDBJ databases">
        <authorList>
            <person name="Kjaerup R.B."/>
            <person name="Dalgaard T.S."/>
            <person name="Juul-Madsen H.R."/>
        </authorList>
    </citation>
    <scope>NUCLEOTIDE SEQUENCE [LARGE SCALE GENOMIC DNA]</scope>
    <source>
        <strain evidence="2 3">DSM 43904</strain>
    </source>
</reference>
<sequence length="308" mass="34574">MDTPHSGGVVWQPYRVNAAPSEPEPVRFAIDGAEIAVRLAGDRQKPALLLIHGFPASSASFRNVIGTLARTCFVIAPDLPGFGGSAPIDRPSFARFADVVDELLARLGARSFHLYLHDYGAPVGLHLATRDPRRVRSLIVQNANAHESGMGPTWSATRAYWDDPTPEREAEATAHLTFEGVRDQYVGGVPEDVAERVDPRLWAEDWRVMSLPGRLETNRALVLDYRHHVARFGEIADYLDRWQPPALMLWGRHDIFFDLAETLSWLRALPRMEAHILDGPHFLLETHPAECAALMDAFIRRVEAQRRR</sequence>
<dbReference type="EMBL" id="LT607750">
    <property type="protein sequence ID" value="SCG49042.1"/>
    <property type="molecule type" value="Genomic_DNA"/>
</dbReference>
<dbReference type="InterPro" id="IPR029058">
    <property type="entry name" value="AB_hydrolase_fold"/>
</dbReference>
<dbReference type="InterPro" id="IPR000073">
    <property type="entry name" value="AB_hydrolase_1"/>
</dbReference>
<dbReference type="AlphaFoldDB" id="A0A1C5HST4"/>
<feature type="domain" description="AB hydrolase-1" evidence="1">
    <location>
        <begin position="46"/>
        <end position="288"/>
    </location>
</feature>
<dbReference type="Pfam" id="PF00561">
    <property type="entry name" value="Abhydrolase_1"/>
    <property type="match status" value="1"/>
</dbReference>
<evidence type="ECO:0000313" key="3">
    <source>
        <dbReference type="Proteomes" id="UP000198217"/>
    </source>
</evidence>
<evidence type="ECO:0000313" key="2">
    <source>
        <dbReference type="EMBL" id="SCG49042.1"/>
    </source>
</evidence>
<dbReference type="PANTHER" id="PTHR42977">
    <property type="entry name" value="HYDROLASE-RELATED"/>
    <property type="match status" value="1"/>
</dbReference>
<gene>
    <name evidence="2" type="ORF">GA0070609_2162</name>
</gene>
<accession>A0A1C5HST4</accession>
<dbReference type="Gene3D" id="3.40.50.1820">
    <property type="entry name" value="alpha/beta hydrolase"/>
    <property type="match status" value="1"/>
</dbReference>
<keyword evidence="3" id="KW-1185">Reference proteome</keyword>
<proteinExistence type="predicted"/>
<evidence type="ECO:0000259" key="1">
    <source>
        <dbReference type="Pfam" id="PF00561"/>
    </source>
</evidence>